<feature type="transmembrane region" description="Helical" evidence="2">
    <location>
        <begin position="241"/>
        <end position="269"/>
    </location>
</feature>
<organism evidence="5 6">
    <name type="scientific">Brachyspira suanatina</name>
    <dbReference type="NCBI Taxonomy" id="381802"/>
    <lineage>
        <taxon>Bacteria</taxon>
        <taxon>Pseudomonadati</taxon>
        <taxon>Spirochaetota</taxon>
        <taxon>Spirochaetia</taxon>
        <taxon>Brachyspirales</taxon>
        <taxon>Brachyspiraceae</taxon>
        <taxon>Brachyspira</taxon>
    </lineage>
</organism>
<dbReference type="AlphaFoldDB" id="A0A0G4K909"/>
<evidence type="ECO:0000256" key="2">
    <source>
        <dbReference type="SAM" id="Phobius"/>
    </source>
</evidence>
<keyword evidence="1" id="KW-0175">Coiled coil</keyword>
<protein>
    <recommendedName>
        <fullName evidence="4">DUF4349 domain-containing protein</fullName>
    </recommendedName>
</protein>
<dbReference type="InterPro" id="IPR025645">
    <property type="entry name" value="DUF4349"/>
</dbReference>
<feature type="signal peptide" evidence="3">
    <location>
        <begin position="1"/>
        <end position="22"/>
    </location>
</feature>
<feature type="chain" id="PRO_5005194468" description="DUF4349 domain-containing protein" evidence="3">
    <location>
        <begin position="23"/>
        <end position="285"/>
    </location>
</feature>
<dbReference type="PROSITE" id="PS51257">
    <property type="entry name" value="PROKAR_LIPOPROTEIN"/>
    <property type="match status" value="1"/>
</dbReference>
<feature type="domain" description="DUF4349" evidence="4">
    <location>
        <begin position="67"/>
        <end position="266"/>
    </location>
</feature>
<evidence type="ECO:0000313" key="6">
    <source>
        <dbReference type="Proteomes" id="UP000043763"/>
    </source>
</evidence>
<reference evidence="6" key="1">
    <citation type="submission" date="2015-04" db="EMBL/GenBank/DDBJ databases">
        <authorList>
            <person name="Mushtaq Mamoona"/>
        </authorList>
    </citation>
    <scope>NUCLEOTIDE SEQUENCE [LARGE SCALE GENOMIC DNA]</scope>
    <source>
        <strain evidence="6">AN4859/03</strain>
    </source>
</reference>
<keyword evidence="6" id="KW-1185">Reference proteome</keyword>
<dbReference type="RefSeq" id="WP_048595229.1">
    <property type="nucleotide sequence ID" value="NZ_CVLB01000002.1"/>
</dbReference>
<keyword evidence="3" id="KW-0732">Signal</keyword>
<evidence type="ECO:0000256" key="3">
    <source>
        <dbReference type="SAM" id="SignalP"/>
    </source>
</evidence>
<accession>A0A0G4K909</accession>
<feature type="coiled-coil region" evidence="1">
    <location>
        <begin position="178"/>
        <end position="205"/>
    </location>
</feature>
<evidence type="ECO:0000256" key="1">
    <source>
        <dbReference type="SAM" id="Coils"/>
    </source>
</evidence>
<evidence type="ECO:0000313" key="5">
    <source>
        <dbReference type="EMBL" id="CRF34452.1"/>
    </source>
</evidence>
<evidence type="ECO:0000259" key="4">
    <source>
        <dbReference type="Pfam" id="PF14257"/>
    </source>
</evidence>
<dbReference type="OrthoDB" id="344810at2"/>
<proteinExistence type="predicted"/>
<dbReference type="EMBL" id="CVLB01000002">
    <property type="protein sequence ID" value="CRF34452.1"/>
    <property type="molecule type" value="Genomic_DNA"/>
</dbReference>
<dbReference type="Pfam" id="PF14257">
    <property type="entry name" value="DUF4349"/>
    <property type="match status" value="1"/>
</dbReference>
<dbReference type="Proteomes" id="UP000043763">
    <property type="component" value="Unassembled WGS sequence"/>
</dbReference>
<gene>
    <name evidence="5" type="ORF">BRSU_2028</name>
</gene>
<keyword evidence="2" id="KW-1133">Transmembrane helix</keyword>
<sequence length="285" mass="32870">MKKFIFIIFTFLLFLSCGGKSGSSEQNINFLAATSGVSAPPPAPQARMEEESTVSDYADSNVAAVERKLIVSVDIRVNSKDVEKSYKSIEEKLKEYNGYFDNVESSKNRYYLNIRIPKENLYTFIDFIEQNEKVENKNINTQDVTEAYYDTENRIKNREVLLEKLRNYLREAKNIDEILKVEDRINNLTYEIESMKGNLKNLQSSVDYSRVTLNISNPEAIKSNTNIYNKYLNLISFLKEFFSGILFFLVGFTAVAVPVVLILALFYYICFGKIGLIKKLYKKIK</sequence>
<keyword evidence="2" id="KW-0812">Transmembrane</keyword>
<keyword evidence="2" id="KW-0472">Membrane</keyword>
<name>A0A0G4K909_9SPIR</name>